<dbReference type="EMBL" id="MN732867">
    <property type="protein sequence ID" value="QGZ16222.1"/>
    <property type="molecule type" value="Genomic_DNA"/>
</dbReference>
<reference evidence="2 3" key="1">
    <citation type="submission" date="2019-11" db="EMBL/GenBank/DDBJ databases">
        <title>Characterization of a new Erwinia amylovora bacteriophage.</title>
        <authorList>
            <person name="Valentovich L.N."/>
            <person name="Akhremchuk A.E."/>
            <person name="Besarab N.V."/>
            <person name="Lagonenko A.L."/>
        </authorList>
    </citation>
    <scope>NUCLEOTIDE SEQUENCE [LARGE SCALE GENOMIC DNA]</scope>
</reference>
<evidence type="ECO:0000313" key="2">
    <source>
        <dbReference type="EMBL" id="QGZ16222.1"/>
    </source>
</evidence>
<accession>A0A6B9JC87</accession>
<name>A0A6B9JC87_9CAUD</name>
<feature type="region of interest" description="Disordered" evidence="1">
    <location>
        <begin position="17"/>
        <end position="49"/>
    </location>
</feature>
<keyword evidence="3" id="KW-1185">Reference proteome</keyword>
<evidence type="ECO:0000313" key="3">
    <source>
        <dbReference type="Proteomes" id="UP000433183"/>
    </source>
</evidence>
<gene>
    <name evidence="2" type="ORF">Hena1_00460</name>
</gene>
<proteinExistence type="predicted"/>
<organism evidence="2 3">
    <name type="scientific">Erwinia phage Hena1</name>
    <dbReference type="NCBI Taxonomy" id="2678601"/>
    <lineage>
        <taxon>Viruses</taxon>
        <taxon>Duplodnaviria</taxon>
        <taxon>Heunggongvirae</taxon>
        <taxon>Uroviricota</taxon>
        <taxon>Caudoviricetes</taxon>
        <taxon>Vequintavirinae</taxon>
        <taxon>Henunavirus</taxon>
        <taxon>Henunavirus hena1</taxon>
    </lineage>
</organism>
<sequence>MSKRTLRKAYQKELAMALRTTKRGRKDRRENDNSFVAAGERDGWEPTNG</sequence>
<feature type="compositionally biased region" description="Basic and acidic residues" evidence="1">
    <location>
        <begin position="39"/>
        <end position="49"/>
    </location>
</feature>
<dbReference type="Proteomes" id="UP000433183">
    <property type="component" value="Segment"/>
</dbReference>
<evidence type="ECO:0000256" key="1">
    <source>
        <dbReference type="SAM" id="MobiDB-lite"/>
    </source>
</evidence>
<protein>
    <submittedName>
        <fullName evidence="2">Uncharacterized protein</fullName>
    </submittedName>
</protein>